<proteinExistence type="predicted"/>
<dbReference type="Proteomes" id="UP001059041">
    <property type="component" value="Linkage Group LG25"/>
</dbReference>
<feature type="compositionally biased region" description="Basic and acidic residues" evidence="1">
    <location>
        <begin position="35"/>
        <end position="46"/>
    </location>
</feature>
<feature type="region of interest" description="Disordered" evidence="1">
    <location>
        <begin position="1"/>
        <end position="55"/>
    </location>
</feature>
<dbReference type="AlphaFoldDB" id="A0A9W7W9K8"/>
<reference evidence="2" key="1">
    <citation type="submission" date="2021-02" db="EMBL/GenBank/DDBJ databases">
        <title>Comparative genomics reveals that relaxation of natural selection precedes convergent phenotypic evolution of cavefish.</title>
        <authorList>
            <person name="Peng Z."/>
        </authorList>
    </citation>
    <scope>NUCLEOTIDE SEQUENCE</scope>
    <source>
        <tissue evidence="2">Muscle</tissue>
    </source>
</reference>
<accession>A0A9W7W9K8</accession>
<protein>
    <submittedName>
        <fullName evidence="2">Uncharacterized protein</fullName>
    </submittedName>
</protein>
<evidence type="ECO:0000256" key="1">
    <source>
        <dbReference type="SAM" id="MobiDB-lite"/>
    </source>
</evidence>
<name>A0A9W7W9K8_TRIRA</name>
<dbReference type="EMBL" id="JAFHDT010000025">
    <property type="protein sequence ID" value="KAI7791205.1"/>
    <property type="molecule type" value="Genomic_DNA"/>
</dbReference>
<evidence type="ECO:0000313" key="3">
    <source>
        <dbReference type="Proteomes" id="UP001059041"/>
    </source>
</evidence>
<gene>
    <name evidence="2" type="ORF">IRJ41_012382</name>
</gene>
<organism evidence="2 3">
    <name type="scientific">Triplophysa rosa</name>
    <name type="common">Cave loach</name>
    <dbReference type="NCBI Taxonomy" id="992332"/>
    <lineage>
        <taxon>Eukaryota</taxon>
        <taxon>Metazoa</taxon>
        <taxon>Chordata</taxon>
        <taxon>Craniata</taxon>
        <taxon>Vertebrata</taxon>
        <taxon>Euteleostomi</taxon>
        <taxon>Actinopterygii</taxon>
        <taxon>Neopterygii</taxon>
        <taxon>Teleostei</taxon>
        <taxon>Ostariophysi</taxon>
        <taxon>Cypriniformes</taxon>
        <taxon>Nemacheilidae</taxon>
        <taxon>Triplophysa</taxon>
    </lineage>
</organism>
<keyword evidence="3" id="KW-1185">Reference proteome</keyword>
<comment type="caution">
    <text evidence="2">The sequence shown here is derived from an EMBL/GenBank/DDBJ whole genome shotgun (WGS) entry which is preliminary data.</text>
</comment>
<evidence type="ECO:0000313" key="2">
    <source>
        <dbReference type="EMBL" id="KAI7791205.1"/>
    </source>
</evidence>
<feature type="region of interest" description="Disordered" evidence="1">
    <location>
        <begin position="95"/>
        <end position="119"/>
    </location>
</feature>
<sequence length="119" mass="12837">MALGRYASGPCSHGEEQSCIERAPFDGTRAAMETNDVRRTPDHERNQAGVSEGDAERACEAWLGDPTRALVTRVMGLLLPPVRLSVRPAASGGPRVLRSLRFQPSPENSTAGGEFWSCV</sequence>